<dbReference type="STRING" id="208439.AJAP_39490"/>
<gene>
    <name evidence="1" type="ORF">AJAP_39490</name>
</gene>
<dbReference type="EMBL" id="CP008953">
    <property type="protein sequence ID" value="AIG80678.1"/>
    <property type="molecule type" value="Genomic_DNA"/>
</dbReference>
<proteinExistence type="predicted"/>
<reference evidence="1 2" key="1">
    <citation type="journal article" date="2014" name="J. Biotechnol.">
        <title>Complete genome sequence of the actinobacterium Amycolatopsis japonica MG417-CF17(T) (=DSM 44213T) producing (S,S)-N,N'-ethylenediaminedisuccinic acid.</title>
        <authorList>
            <person name="Stegmann E."/>
            <person name="Albersmeier A."/>
            <person name="Spohn M."/>
            <person name="Gert H."/>
            <person name="Weber T."/>
            <person name="Wohlleben W."/>
            <person name="Kalinowski J."/>
            <person name="Ruckert C."/>
        </authorList>
    </citation>
    <scope>NUCLEOTIDE SEQUENCE [LARGE SCALE GENOMIC DNA]</scope>
    <source>
        <strain evidence="2">MG417-CF17 (DSM 44213)</strain>
    </source>
</reference>
<evidence type="ECO:0008006" key="3">
    <source>
        <dbReference type="Google" id="ProtNLM"/>
    </source>
</evidence>
<protein>
    <recommendedName>
        <fullName evidence="3">Homing endonuclease LAGLIDADG domain-containing protein</fullName>
    </recommendedName>
</protein>
<evidence type="ECO:0000313" key="2">
    <source>
        <dbReference type="Proteomes" id="UP000028492"/>
    </source>
</evidence>
<dbReference type="HOGENOM" id="CLU_101787_0_0_11"/>
<dbReference type="AlphaFoldDB" id="A0A075V5S4"/>
<name>A0A075V5S4_9PSEU</name>
<dbReference type="Proteomes" id="UP000028492">
    <property type="component" value="Chromosome"/>
</dbReference>
<evidence type="ECO:0000313" key="1">
    <source>
        <dbReference type="EMBL" id="AIG80678.1"/>
    </source>
</evidence>
<keyword evidence="2" id="KW-1185">Reference proteome</keyword>
<sequence length="203" mass="21706">MFYSVRVDGTISLFSAEASGPVLADLAGVLCGPGRMTGFGRTAGRLSAVVDEPWRAGALARECRRRGVQAQVSAAECGRPLVRTPFRVDLLPLERRWNRGEEKVLPEGFRLDGAMLRMWALAAGSPQGNGYLLALDPAAPETHELLITALARLGVPAKVQKGEDALLRVTGRRRLAHVLELIGDAPAGAEPAWPSLVPVVRAV</sequence>
<dbReference type="KEGG" id="aja:AJAP_39490"/>
<dbReference type="RefSeq" id="WP_038520959.1">
    <property type="nucleotide sequence ID" value="NZ_CP008953.1"/>
</dbReference>
<accession>A0A075V5S4</accession>
<organism evidence="1 2">
    <name type="scientific">Amycolatopsis japonica</name>
    <dbReference type="NCBI Taxonomy" id="208439"/>
    <lineage>
        <taxon>Bacteria</taxon>
        <taxon>Bacillati</taxon>
        <taxon>Actinomycetota</taxon>
        <taxon>Actinomycetes</taxon>
        <taxon>Pseudonocardiales</taxon>
        <taxon>Pseudonocardiaceae</taxon>
        <taxon>Amycolatopsis</taxon>
        <taxon>Amycolatopsis japonica group</taxon>
    </lineage>
</organism>
<dbReference type="eggNOG" id="ENOG50337X2">
    <property type="taxonomic scope" value="Bacteria"/>
</dbReference>